<evidence type="ECO:0000313" key="13">
    <source>
        <dbReference type="EMBL" id="CCA75359.1"/>
    </source>
</evidence>
<dbReference type="InterPro" id="IPR027417">
    <property type="entry name" value="P-loop_NTPase"/>
</dbReference>
<dbReference type="PROSITE" id="PS51194">
    <property type="entry name" value="HELICASE_CTER"/>
    <property type="match status" value="1"/>
</dbReference>
<feature type="compositionally biased region" description="Basic residues" evidence="10">
    <location>
        <begin position="666"/>
        <end position="676"/>
    </location>
</feature>
<accession>G4TVL6</accession>
<comment type="function">
    <text evidence="1">ATP-binding RNA helicase involved in the biogenesis of 60S ribosomal subunits and is required for the normal formation of 25S and 5.8S rRNAs.</text>
</comment>
<evidence type="ECO:0000256" key="4">
    <source>
        <dbReference type="ARBA" id="ARBA00022801"/>
    </source>
</evidence>
<dbReference type="Gene3D" id="3.40.50.300">
    <property type="entry name" value="P-loop containing nucleotide triphosphate hydrolases"/>
    <property type="match status" value="2"/>
</dbReference>
<evidence type="ECO:0000256" key="1">
    <source>
        <dbReference type="ARBA" id="ARBA00003706"/>
    </source>
</evidence>
<evidence type="ECO:0000256" key="9">
    <source>
        <dbReference type="ARBA" id="ARBA00047984"/>
    </source>
</evidence>
<dbReference type="PROSITE" id="PS51192">
    <property type="entry name" value="HELICASE_ATP_BIND_1"/>
    <property type="match status" value="1"/>
</dbReference>
<feature type="domain" description="Helicase C-terminal" evidence="12">
    <location>
        <begin position="359"/>
        <end position="532"/>
    </location>
</feature>
<evidence type="ECO:0000259" key="11">
    <source>
        <dbReference type="PROSITE" id="PS51192"/>
    </source>
</evidence>
<protein>
    <recommendedName>
        <fullName evidence="2">RNA helicase</fullName>
        <ecNumber evidence="2">3.6.4.13</ecNumber>
    </recommendedName>
</protein>
<comment type="caution">
    <text evidence="13">The sequence shown here is derived from an EMBL/GenBank/DDBJ whole genome shotgun (WGS) entry which is preliminary data.</text>
</comment>
<reference evidence="13 14" key="1">
    <citation type="journal article" date="2011" name="PLoS Pathog.">
        <title>Endophytic Life Strategies Decoded by Genome and Transcriptome Analyses of the Mutualistic Root Symbiont Piriformospora indica.</title>
        <authorList>
            <person name="Zuccaro A."/>
            <person name="Lahrmann U."/>
            <person name="Guldener U."/>
            <person name="Langen G."/>
            <person name="Pfiffi S."/>
            <person name="Biedenkopf D."/>
            <person name="Wong P."/>
            <person name="Samans B."/>
            <person name="Grimm C."/>
            <person name="Basiewicz M."/>
            <person name="Murat C."/>
            <person name="Martin F."/>
            <person name="Kogel K.H."/>
        </authorList>
    </citation>
    <scope>NUCLEOTIDE SEQUENCE [LARGE SCALE GENOMIC DNA]</scope>
    <source>
        <strain evidence="13 14">DSM 11827</strain>
    </source>
</reference>
<dbReference type="GO" id="GO:0005524">
    <property type="term" value="F:ATP binding"/>
    <property type="evidence" value="ECO:0007669"/>
    <property type="project" value="UniProtKB-KW"/>
</dbReference>
<dbReference type="OrthoDB" id="1191041at2759"/>
<dbReference type="eggNOG" id="KOG0346">
    <property type="taxonomic scope" value="Eukaryota"/>
</dbReference>
<keyword evidence="3" id="KW-0547">Nucleotide-binding</keyword>
<gene>
    <name evidence="13" type="ORF">PIIN_09343</name>
</gene>
<evidence type="ECO:0000256" key="8">
    <source>
        <dbReference type="ARBA" id="ARBA00038041"/>
    </source>
</evidence>
<comment type="similarity">
    <text evidence="8">Belongs to the DEAD box helicase family. DDX56/DBP9 subfamily.</text>
</comment>
<keyword evidence="6" id="KW-0067">ATP-binding</keyword>
<evidence type="ECO:0000256" key="3">
    <source>
        <dbReference type="ARBA" id="ARBA00022741"/>
    </source>
</evidence>
<evidence type="ECO:0000313" key="14">
    <source>
        <dbReference type="Proteomes" id="UP000007148"/>
    </source>
</evidence>
<dbReference type="SMART" id="SM00490">
    <property type="entry name" value="HELICc"/>
    <property type="match status" value="1"/>
</dbReference>
<dbReference type="InterPro" id="IPR011545">
    <property type="entry name" value="DEAD/DEAH_box_helicase_dom"/>
</dbReference>
<dbReference type="OMA" id="SRCHVIN"/>
<dbReference type="PANTHER" id="PTHR47959">
    <property type="entry name" value="ATP-DEPENDENT RNA HELICASE RHLE-RELATED"/>
    <property type="match status" value="1"/>
</dbReference>
<keyword evidence="14" id="KW-1185">Reference proteome</keyword>
<evidence type="ECO:0000256" key="7">
    <source>
        <dbReference type="ARBA" id="ARBA00022884"/>
    </source>
</evidence>
<keyword evidence="4" id="KW-0378">Hydrolase</keyword>
<dbReference type="AlphaFoldDB" id="G4TVL6"/>
<evidence type="ECO:0000256" key="6">
    <source>
        <dbReference type="ARBA" id="ARBA00022840"/>
    </source>
</evidence>
<comment type="catalytic activity">
    <reaction evidence="9">
        <text>ATP + H2O = ADP + phosphate + H(+)</text>
        <dbReference type="Rhea" id="RHEA:13065"/>
        <dbReference type="ChEBI" id="CHEBI:15377"/>
        <dbReference type="ChEBI" id="CHEBI:15378"/>
        <dbReference type="ChEBI" id="CHEBI:30616"/>
        <dbReference type="ChEBI" id="CHEBI:43474"/>
        <dbReference type="ChEBI" id="CHEBI:456216"/>
        <dbReference type="EC" id="3.6.4.13"/>
    </reaction>
</comment>
<feature type="domain" description="Helicase ATP-binding" evidence="11">
    <location>
        <begin position="48"/>
        <end position="248"/>
    </location>
</feature>
<evidence type="ECO:0000256" key="10">
    <source>
        <dbReference type="SAM" id="MobiDB-lite"/>
    </source>
</evidence>
<dbReference type="EMBL" id="CAFZ01000437">
    <property type="protein sequence ID" value="CCA75359.1"/>
    <property type="molecule type" value="Genomic_DNA"/>
</dbReference>
<feature type="region of interest" description="Disordered" evidence="10">
    <location>
        <begin position="351"/>
        <end position="400"/>
    </location>
</feature>
<dbReference type="Proteomes" id="UP000007148">
    <property type="component" value="Unassembled WGS sequence"/>
</dbReference>
<feature type="compositionally biased region" description="Basic and acidic residues" evidence="10">
    <location>
        <begin position="693"/>
        <end position="702"/>
    </location>
</feature>
<evidence type="ECO:0000256" key="2">
    <source>
        <dbReference type="ARBA" id="ARBA00012552"/>
    </source>
</evidence>
<dbReference type="CDD" id="cd17961">
    <property type="entry name" value="DEADc_DDX56"/>
    <property type="match status" value="1"/>
</dbReference>
<feature type="region of interest" description="Disordered" evidence="10">
    <location>
        <begin position="662"/>
        <end position="702"/>
    </location>
</feature>
<dbReference type="SUPFAM" id="SSF52540">
    <property type="entry name" value="P-loop containing nucleoside triphosphate hydrolases"/>
    <property type="match status" value="2"/>
</dbReference>
<feature type="compositionally biased region" description="Low complexity" evidence="10">
    <location>
        <begin position="678"/>
        <end position="688"/>
    </location>
</feature>
<dbReference type="GO" id="GO:0003724">
    <property type="term" value="F:RNA helicase activity"/>
    <property type="evidence" value="ECO:0007669"/>
    <property type="project" value="UniProtKB-EC"/>
</dbReference>
<proteinExistence type="inferred from homology"/>
<dbReference type="FunCoup" id="G4TVL6">
    <property type="interactions" value="512"/>
</dbReference>
<dbReference type="InParanoid" id="G4TVL6"/>
<evidence type="ECO:0000259" key="12">
    <source>
        <dbReference type="PROSITE" id="PS51194"/>
    </source>
</evidence>
<dbReference type="HOGENOM" id="CLU_003041_17_1_1"/>
<dbReference type="GO" id="GO:0016787">
    <property type="term" value="F:hydrolase activity"/>
    <property type="evidence" value="ECO:0007669"/>
    <property type="project" value="UniProtKB-KW"/>
</dbReference>
<dbReference type="Pfam" id="PF00271">
    <property type="entry name" value="Helicase_C"/>
    <property type="match status" value="2"/>
</dbReference>
<organism evidence="13 14">
    <name type="scientific">Serendipita indica (strain DSM 11827)</name>
    <name type="common">Root endophyte fungus</name>
    <name type="synonym">Piriformospora indica</name>
    <dbReference type="NCBI Taxonomy" id="1109443"/>
    <lineage>
        <taxon>Eukaryota</taxon>
        <taxon>Fungi</taxon>
        <taxon>Dikarya</taxon>
        <taxon>Basidiomycota</taxon>
        <taxon>Agaricomycotina</taxon>
        <taxon>Agaricomycetes</taxon>
        <taxon>Sebacinales</taxon>
        <taxon>Serendipitaceae</taxon>
        <taxon>Serendipita</taxon>
    </lineage>
</organism>
<keyword evidence="7" id="KW-0694">RNA-binding</keyword>
<evidence type="ECO:0000256" key="5">
    <source>
        <dbReference type="ARBA" id="ARBA00022806"/>
    </source>
</evidence>
<sequence>MASSKKTQSLPESSGKTFSAFANLDTRILRALADQSFIKPTLVQEKAIPVALEGRDVLCRARTGSGKTVAYCVPVLERVLAGRKASSNDEEKQSTRAVILVPTRELSEQVTTQLKKLSKYCEDIIVSNVTSGGNAHRNKMLGDDRPDVVVGTPARVLALAQSKTLSLHALEILVIDEADLILSYGHSQTMQTLLSSSTRSSDETTNDGTSKQTKSYLPSVYQSVLMSATLTADVTTLKSLVLRDPVILTLTEEEAKDSRSLLSQYVLKVDNDAEKFLHIYVILKLKLIKGKAILFVNDVERCYRLKLFLEQFSIRCCVLNRELPINSRYHTIQEFNKGIYDYIIATDESGARNEEVDSDSDQAMDEGNQDPDLDEFVQTQREAEPQQEAPSSPLAGKKRKHIEVEDEDIKMEFEGEIADAKKQLKGSKKPTKKVKAEEKEYSTSRGVDFLDVACVVNFDLPLSSRSYVHRVGRTARAGRGGVAISFVVTTDYKIKGGKSHLEETKIWRRIERDQNGWSKDVYSLPAEDKPQSCIKDFTLSPNLLAGFRYRMQDALRSVTGKAVKEARIKELKNEILNSGKLKAHFEDHPLDLEYLRHDKPLHPARIQSHMKYVPSYLLPKGAVATTSTTSATGAPHEGIGRYDGAIAAGVVGDTSGAIEGFVPFNKHSHPRGRGRGRGSSIRRGGPSARGKRKNDPLRKFGA</sequence>
<dbReference type="Pfam" id="PF00270">
    <property type="entry name" value="DEAD"/>
    <property type="match status" value="1"/>
</dbReference>
<dbReference type="EC" id="3.6.4.13" evidence="2"/>
<keyword evidence="5 13" id="KW-0347">Helicase</keyword>
<dbReference type="GO" id="GO:0003723">
    <property type="term" value="F:RNA binding"/>
    <property type="evidence" value="ECO:0007669"/>
    <property type="project" value="UniProtKB-KW"/>
</dbReference>
<dbReference type="STRING" id="1109443.G4TVL6"/>
<dbReference type="SMART" id="SM00487">
    <property type="entry name" value="DEXDc"/>
    <property type="match status" value="1"/>
</dbReference>
<dbReference type="CDD" id="cd18787">
    <property type="entry name" value="SF2_C_DEAD"/>
    <property type="match status" value="1"/>
</dbReference>
<feature type="compositionally biased region" description="Acidic residues" evidence="10">
    <location>
        <begin position="356"/>
        <end position="375"/>
    </location>
</feature>
<name>G4TVL6_SERID</name>
<dbReference type="GO" id="GO:0005829">
    <property type="term" value="C:cytosol"/>
    <property type="evidence" value="ECO:0007669"/>
    <property type="project" value="TreeGrafter"/>
</dbReference>
<dbReference type="InterPro" id="IPR014001">
    <property type="entry name" value="Helicase_ATP-bd"/>
</dbReference>
<dbReference type="InterPro" id="IPR001650">
    <property type="entry name" value="Helicase_C-like"/>
</dbReference>
<dbReference type="PANTHER" id="PTHR47959:SF21">
    <property type="entry name" value="DEAD-BOX HELICASE 56"/>
    <property type="match status" value="1"/>
</dbReference>
<dbReference type="InterPro" id="IPR050079">
    <property type="entry name" value="DEAD_box_RNA_helicase"/>
</dbReference>